<sequence length="435" mass="45730">MSLFGSLTAAISGLTAQSRALGDISDNVANSQTIGFKRVDTSFTSYITESSATVNEPGAVVARPDYTNTIQGTIQQSENSLALAISGQGFFSVAASTGTANGLPTFDYRQFFTRAGDFKLDRDGYMVNGSGYYLRGWPVDSAGNPDRTTLTPIRVNQQVFNPVATKQVDFTANLPSGSANGATYTTQAEVYDSLGTKHPVNLSFSKTAADTWTLDINVPDDVSAAARGTVSLQFGAAATPPATGGTLGSFSSATGSITPPATNAQGDPANLTFTADFGQGPQTVSLALGQFGLSQGMTQYDTAEFAVRNNIQDGVPLGAYSGLTLRQNGDVVVNYDNGQSRVLARVPLVAFNDPELLQRLDGQAFMRTPESGEARVTDAASNGVGKLVTGSVESSNVDIASEFTKLIVAQRAYSANTKIVSTTDEMLQDTINMRR</sequence>
<dbReference type="PANTHER" id="PTHR30435:SF1">
    <property type="entry name" value="FLAGELLAR HOOK PROTEIN FLGE"/>
    <property type="match status" value="1"/>
</dbReference>
<comment type="function">
    <text evidence="5">A flexible structure which links the flagellar filament to the drive apparatus in the basal body.</text>
</comment>
<comment type="caution">
    <text evidence="10">The sequence shown here is derived from an EMBL/GenBank/DDBJ whole genome shotgun (WGS) entry which is preliminary data.</text>
</comment>
<organism evidence="10 11">
    <name type="scientific">Paracraurococcus lichenis</name>
    <dbReference type="NCBI Taxonomy" id="3064888"/>
    <lineage>
        <taxon>Bacteria</taxon>
        <taxon>Pseudomonadati</taxon>
        <taxon>Pseudomonadota</taxon>
        <taxon>Alphaproteobacteria</taxon>
        <taxon>Acetobacterales</taxon>
        <taxon>Roseomonadaceae</taxon>
        <taxon>Paracraurococcus</taxon>
    </lineage>
</organism>
<evidence type="ECO:0000256" key="5">
    <source>
        <dbReference type="RuleBase" id="RU362116"/>
    </source>
</evidence>
<feature type="domain" description="Flagellar basal body rod protein N-terminal" evidence="6">
    <location>
        <begin position="9"/>
        <end position="37"/>
    </location>
</feature>
<dbReference type="Pfam" id="PF06429">
    <property type="entry name" value="Flg_bbr_C"/>
    <property type="match status" value="1"/>
</dbReference>
<evidence type="ECO:0000259" key="7">
    <source>
        <dbReference type="Pfam" id="PF06429"/>
    </source>
</evidence>
<evidence type="ECO:0000313" key="11">
    <source>
        <dbReference type="Proteomes" id="UP001243009"/>
    </source>
</evidence>
<feature type="domain" description="Flagellar hook protein FlgE/F/G-like D1" evidence="9">
    <location>
        <begin position="84"/>
        <end position="155"/>
    </location>
</feature>
<evidence type="ECO:0000256" key="4">
    <source>
        <dbReference type="ARBA" id="ARBA00023143"/>
    </source>
</evidence>
<comment type="subcellular location">
    <subcellularLocation>
        <location evidence="1 5">Bacterial flagellum basal body</location>
    </subcellularLocation>
</comment>
<name>A0ABT9E0V1_9PROT</name>
<dbReference type="InterPro" id="IPR011491">
    <property type="entry name" value="FlgE_D2"/>
</dbReference>
<dbReference type="InterPro" id="IPR010930">
    <property type="entry name" value="Flg_bb/hook_C_dom"/>
</dbReference>
<dbReference type="NCBIfam" id="TIGR03506">
    <property type="entry name" value="FlgEFG_subfam"/>
    <property type="match status" value="1"/>
</dbReference>
<comment type="similarity">
    <text evidence="2 5">Belongs to the flagella basal body rod proteins family.</text>
</comment>
<evidence type="ECO:0000259" key="9">
    <source>
        <dbReference type="Pfam" id="PF22692"/>
    </source>
</evidence>
<gene>
    <name evidence="10" type="primary">flgE</name>
    <name evidence="10" type="ORF">Q7A36_15730</name>
</gene>
<feature type="domain" description="Flagellar hook protein FlgE D2" evidence="8">
    <location>
        <begin position="177"/>
        <end position="314"/>
    </location>
</feature>
<keyword evidence="10" id="KW-0969">Cilium</keyword>
<dbReference type="InterPro" id="IPR053967">
    <property type="entry name" value="LlgE_F_G-like_D1"/>
</dbReference>
<dbReference type="RefSeq" id="WP_305104668.1">
    <property type="nucleotide sequence ID" value="NZ_JAUTWS010000013.1"/>
</dbReference>
<protein>
    <recommendedName>
        <fullName evidence="3 5">Flagellar hook protein FlgE</fullName>
    </recommendedName>
</protein>
<accession>A0ABT9E0V1</accession>
<dbReference type="Proteomes" id="UP001243009">
    <property type="component" value="Unassembled WGS sequence"/>
</dbReference>
<dbReference type="InterPro" id="IPR020013">
    <property type="entry name" value="Flagellar_FlgE/F/G"/>
</dbReference>
<dbReference type="Pfam" id="PF00460">
    <property type="entry name" value="Flg_bb_rod"/>
    <property type="match status" value="1"/>
</dbReference>
<dbReference type="NCBIfam" id="NF004242">
    <property type="entry name" value="PRK05682.2-1"/>
    <property type="match status" value="1"/>
</dbReference>
<dbReference type="Pfam" id="PF07559">
    <property type="entry name" value="FlgE_D2"/>
    <property type="match status" value="1"/>
</dbReference>
<reference evidence="10 11" key="1">
    <citation type="submission" date="2023-08" db="EMBL/GenBank/DDBJ databases">
        <title>The draft genome sequence of Paracraurococcus sp. LOR1-02.</title>
        <authorList>
            <person name="Kingkaew E."/>
            <person name="Tanasupawat S."/>
        </authorList>
    </citation>
    <scope>NUCLEOTIDE SEQUENCE [LARGE SCALE GENOMIC DNA]</scope>
    <source>
        <strain evidence="10 11">LOR1-02</strain>
    </source>
</reference>
<dbReference type="EMBL" id="JAUTWS010000013">
    <property type="protein sequence ID" value="MDO9709802.1"/>
    <property type="molecule type" value="Genomic_DNA"/>
</dbReference>
<dbReference type="InterPro" id="IPR001444">
    <property type="entry name" value="Flag_bb_rod_N"/>
</dbReference>
<evidence type="ECO:0000259" key="6">
    <source>
        <dbReference type="Pfam" id="PF00460"/>
    </source>
</evidence>
<feature type="domain" description="Flagellar basal-body/hook protein C-terminal" evidence="7">
    <location>
        <begin position="389"/>
        <end position="433"/>
    </location>
</feature>
<keyword evidence="10" id="KW-0282">Flagellum</keyword>
<evidence type="ECO:0000313" key="10">
    <source>
        <dbReference type="EMBL" id="MDO9709802.1"/>
    </source>
</evidence>
<evidence type="ECO:0000259" key="8">
    <source>
        <dbReference type="Pfam" id="PF07559"/>
    </source>
</evidence>
<dbReference type="InterPro" id="IPR037058">
    <property type="entry name" value="Falgellar_hook_FlgE_sf"/>
</dbReference>
<proteinExistence type="inferred from homology"/>
<dbReference type="PANTHER" id="PTHR30435">
    <property type="entry name" value="FLAGELLAR PROTEIN"/>
    <property type="match status" value="1"/>
</dbReference>
<evidence type="ECO:0000256" key="1">
    <source>
        <dbReference type="ARBA" id="ARBA00004117"/>
    </source>
</evidence>
<evidence type="ECO:0000256" key="3">
    <source>
        <dbReference type="ARBA" id="ARBA00019015"/>
    </source>
</evidence>
<dbReference type="Pfam" id="PF22692">
    <property type="entry name" value="LlgE_F_G_D1"/>
    <property type="match status" value="1"/>
</dbReference>
<keyword evidence="11" id="KW-1185">Reference proteome</keyword>
<dbReference type="SUPFAM" id="SSF117143">
    <property type="entry name" value="Flagellar hook protein flgE"/>
    <property type="match status" value="1"/>
</dbReference>
<dbReference type="InterPro" id="IPR037925">
    <property type="entry name" value="FlgE/F/G-like"/>
</dbReference>
<keyword evidence="10" id="KW-0966">Cell projection</keyword>
<evidence type="ECO:0000256" key="2">
    <source>
        <dbReference type="ARBA" id="ARBA00009677"/>
    </source>
</evidence>
<dbReference type="Gene3D" id="2.60.98.20">
    <property type="entry name" value="Flagellar hook protein FlgE"/>
    <property type="match status" value="1"/>
</dbReference>
<keyword evidence="4 5" id="KW-0975">Bacterial flagellum</keyword>